<feature type="region of interest" description="Disordered" evidence="1">
    <location>
        <begin position="59"/>
        <end position="88"/>
    </location>
</feature>
<comment type="caution">
    <text evidence="3">The sequence shown here is derived from an EMBL/GenBank/DDBJ whole genome shotgun (WGS) entry which is preliminary data.</text>
</comment>
<protein>
    <recommendedName>
        <fullName evidence="5">PknH-like extracellular domain-containing protein</fullName>
    </recommendedName>
</protein>
<evidence type="ECO:0000313" key="3">
    <source>
        <dbReference type="EMBL" id="GIJ60376.1"/>
    </source>
</evidence>
<proteinExistence type="predicted"/>
<dbReference type="AlphaFoldDB" id="A0A8J3ZAH5"/>
<organism evidence="3 4">
    <name type="scientific">Virgisporangium aurantiacum</name>
    <dbReference type="NCBI Taxonomy" id="175570"/>
    <lineage>
        <taxon>Bacteria</taxon>
        <taxon>Bacillati</taxon>
        <taxon>Actinomycetota</taxon>
        <taxon>Actinomycetes</taxon>
        <taxon>Micromonosporales</taxon>
        <taxon>Micromonosporaceae</taxon>
        <taxon>Virgisporangium</taxon>
    </lineage>
</organism>
<name>A0A8J3ZAH5_9ACTN</name>
<evidence type="ECO:0000256" key="1">
    <source>
        <dbReference type="SAM" id="MobiDB-lite"/>
    </source>
</evidence>
<gene>
    <name evidence="3" type="ORF">Vau01_078920</name>
</gene>
<keyword evidence="2" id="KW-0472">Membrane</keyword>
<evidence type="ECO:0000313" key="4">
    <source>
        <dbReference type="Proteomes" id="UP000612585"/>
    </source>
</evidence>
<evidence type="ECO:0000256" key="2">
    <source>
        <dbReference type="SAM" id="Phobius"/>
    </source>
</evidence>
<dbReference type="Proteomes" id="UP000612585">
    <property type="component" value="Unassembled WGS sequence"/>
</dbReference>
<sequence length="287" mass="30805">MTRLHDLVMASVSTVDWPDSARIRARVRRRRAARVVGGGLAVVLVVATLAWASGPMWTDAEPRPANSQPIDQPPHPDRPAPELLRTEDVGPGYDVHAWSSYGSTVGGTRREDYVLLWPPTTLDGCPARMVRASETVRVPYGPNPKSPDAIQHHEGGVGVRADPEPGNFDGVSVEEVLLRFTDVAAAQRVLDEARQTAVDCASFTAGRARYTLAVSAEGFAGVDSVQVDVTEEPATASTGKPATHAFLFVRLGSMVMLVTPTLQADPAWLRDIARTAVVRYCAVSGTC</sequence>
<reference evidence="3" key="1">
    <citation type="submission" date="2021-01" db="EMBL/GenBank/DDBJ databases">
        <title>Whole genome shotgun sequence of Virgisporangium aurantiacum NBRC 16421.</title>
        <authorList>
            <person name="Komaki H."/>
            <person name="Tamura T."/>
        </authorList>
    </citation>
    <scope>NUCLEOTIDE SEQUENCE</scope>
    <source>
        <strain evidence="3">NBRC 16421</strain>
    </source>
</reference>
<feature type="compositionally biased region" description="Basic and acidic residues" evidence="1">
    <location>
        <begin position="74"/>
        <end position="88"/>
    </location>
</feature>
<accession>A0A8J3ZAH5</accession>
<keyword evidence="4" id="KW-1185">Reference proteome</keyword>
<evidence type="ECO:0008006" key="5">
    <source>
        <dbReference type="Google" id="ProtNLM"/>
    </source>
</evidence>
<dbReference type="EMBL" id="BOPG01000053">
    <property type="protein sequence ID" value="GIJ60376.1"/>
    <property type="molecule type" value="Genomic_DNA"/>
</dbReference>
<keyword evidence="2" id="KW-1133">Transmembrane helix</keyword>
<keyword evidence="2" id="KW-0812">Transmembrane</keyword>
<feature type="transmembrane region" description="Helical" evidence="2">
    <location>
        <begin position="32"/>
        <end position="52"/>
    </location>
</feature>
<dbReference type="RefSeq" id="WP_204004579.1">
    <property type="nucleotide sequence ID" value="NZ_BOPG01000053.1"/>
</dbReference>